<evidence type="ECO:0000313" key="9">
    <source>
        <dbReference type="EMBL" id="KZC04852.1"/>
    </source>
</evidence>
<sequence>MLLLVGKLVLMLEHVFIHFIIGDISNAVQNLYCELGLNNDNSCPIDGGWTCWSLWGPCSGKCGYKGKRSRHRTCNNPLPSNNGGSCVGPSYQTETCQITGCTMRDYEDVVHNHPIRMGEMEIVKRIHRKLPALIELCFSVDCSGGWSTWGSWSSCTAVCGRGQKYRTRTCNSPVPSHPELMCDDSSLEMKGCLGLSCKKHSTGTWTDWSNWSVCSVQCGNGIQIRRRSCSKVQSTQETSCEGPNKEIKACTISNCSVNGLWSSWTLWTSCSSNCGIGTQLRNRMCNNPSPSGGGVPCSGSASEVRQCFSKPCTVKSHEVAHFTEKSSLSYAINGRPSRLLHIYLRFLPLVPFGVLIHRYDSDCKGSFCDFVKLSLQNGKVVLLSQISGCTMGLVHEDKLEIGEWHVIFAVICGIHGVLRIDNGLHRVATFSCIPMSHNLDHVMTVGEAFRGQIQEIVINFVSIPLRVPKVH</sequence>
<proteinExistence type="predicted"/>
<evidence type="ECO:0000256" key="2">
    <source>
        <dbReference type="ARBA" id="ARBA00022525"/>
    </source>
</evidence>
<dbReference type="Gene3D" id="2.20.100.10">
    <property type="entry name" value="Thrombospondin type-1 (TSP1) repeat"/>
    <property type="match status" value="4"/>
</dbReference>
<reference evidence="9 10" key="1">
    <citation type="submission" date="2015-07" db="EMBL/GenBank/DDBJ databases">
        <title>The genome of Dufourea novaeangliae.</title>
        <authorList>
            <person name="Pan H."/>
            <person name="Kapheim K."/>
        </authorList>
    </citation>
    <scope>NUCLEOTIDE SEQUENCE [LARGE SCALE GENOMIC DNA]</scope>
    <source>
        <strain evidence="9">0120121106</strain>
        <tissue evidence="9">Whole body</tissue>
    </source>
</reference>
<dbReference type="SUPFAM" id="SSF82895">
    <property type="entry name" value="TSP-1 type 1 repeat"/>
    <property type="match status" value="4"/>
</dbReference>
<dbReference type="SMART" id="SM00282">
    <property type="entry name" value="LamG"/>
    <property type="match status" value="1"/>
</dbReference>
<dbReference type="PROSITE" id="PS50025">
    <property type="entry name" value="LAM_G_DOMAIN"/>
    <property type="match status" value="1"/>
</dbReference>
<dbReference type="PRINTS" id="PR01705">
    <property type="entry name" value="TSP1REPEAT"/>
</dbReference>
<keyword evidence="4" id="KW-0677">Repeat</keyword>
<evidence type="ECO:0000259" key="8">
    <source>
        <dbReference type="PROSITE" id="PS50025"/>
    </source>
</evidence>
<keyword evidence="5" id="KW-1015">Disulfide bond</keyword>
<dbReference type="InterPro" id="IPR036383">
    <property type="entry name" value="TSP1_rpt_sf"/>
</dbReference>
<dbReference type="PROSITE" id="PS50092">
    <property type="entry name" value="TSP1"/>
    <property type="match status" value="4"/>
</dbReference>
<evidence type="ECO:0000256" key="4">
    <source>
        <dbReference type="ARBA" id="ARBA00022737"/>
    </source>
</evidence>
<dbReference type="OrthoDB" id="446173at2759"/>
<dbReference type="InterPro" id="IPR052065">
    <property type="entry name" value="Compl_asym_regulator"/>
</dbReference>
<dbReference type="STRING" id="178035.A0A154NZ51"/>
<keyword evidence="3 7" id="KW-0732">Signal</keyword>
<organism evidence="9 10">
    <name type="scientific">Dufourea novaeangliae</name>
    <name type="common">Sweat bee</name>
    <dbReference type="NCBI Taxonomy" id="178035"/>
    <lineage>
        <taxon>Eukaryota</taxon>
        <taxon>Metazoa</taxon>
        <taxon>Ecdysozoa</taxon>
        <taxon>Arthropoda</taxon>
        <taxon>Hexapoda</taxon>
        <taxon>Insecta</taxon>
        <taxon>Pterygota</taxon>
        <taxon>Neoptera</taxon>
        <taxon>Endopterygota</taxon>
        <taxon>Hymenoptera</taxon>
        <taxon>Apocrita</taxon>
        <taxon>Aculeata</taxon>
        <taxon>Apoidea</taxon>
        <taxon>Anthophila</taxon>
        <taxon>Halictidae</taxon>
        <taxon>Rophitinae</taxon>
        <taxon>Dufourea</taxon>
    </lineage>
</organism>
<gene>
    <name evidence="9" type="ORF">WN55_09651</name>
</gene>
<dbReference type="Pfam" id="PF00090">
    <property type="entry name" value="TSP_1"/>
    <property type="match status" value="4"/>
</dbReference>
<dbReference type="Gene3D" id="2.60.120.200">
    <property type="match status" value="1"/>
</dbReference>
<evidence type="ECO:0000256" key="6">
    <source>
        <dbReference type="PROSITE-ProRule" id="PRU00122"/>
    </source>
</evidence>
<feature type="chain" id="PRO_5007599142" evidence="7">
    <location>
        <begin position="23"/>
        <end position="471"/>
    </location>
</feature>
<evidence type="ECO:0000256" key="3">
    <source>
        <dbReference type="ARBA" id="ARBA00022729"/>
    </source>
</evidence>
<dbReference type="EMBL" id="KQ434783">
    <property type="protein sequence ID" value="KZC04852.1"/>
    <property type="molecule type" value="Genomic_DNA"/>
</dbReference>
<feature type="domain" description="Laminin G" evidence="8">
    <location>
        <begin position="317"/>
        <end position="471"/>
    </location>
</feature>
<evidence type="ECO:0000256" key="5">
    <source>
        <dbReference type="ARBA" id="ARBA00023157"/>
    </source>
</evidence>
<comment type="subcellular location">
    <subcellularLocation>
        <location evidence="1">Secreted</location>
    </subcellularLocation>
</comment>
<dbReference type="Proteomes" id="UP000076502">
    <property type="component" value="Unassembled WGS sequence"/>
</dbReference>
<dbReference type="CDD" id="cd00110">
    <property type="entry name" value="LamG"/>
    <property type="match status" value="1"/>
</dbReference>
<dbReference type="FunFam" id="2.20.100.10:FF:000007">
    <property type="entry name" value="Thrombospondin 1"/>
    <property type="match status" value="1"/>
</dbReference>
<dbReference type="FunFam" id="2.20.100.10:FF:000001">
    <property type="entry name" value="semaphorin-5A isoform X1"/>
    <property type="match status" value="3"/>
</dbReference>
<keyword evidence="2" id="KW-0964">Secreted</keyword>
<keyword evidence="10" id="KW-1185">Reference proteome</keyword>
<dbReference type="AlphaFoldDB" id="A0A154NZ51"/>
<dbReference type="PANTHER" id="PTHR22906:SF43">
    <property type="entry name" value="PROPERDIN"/>
    <property type="match status" value="1"/>
</dbReference>
<dbReference type="InterPro" id="IPR001791">
    <property type="entry name" value="Laminin_G"/>
</dbReference>
<feature type="signal peptide" evidence="7">
    <location>
        <begin position="1"/>
        <end position="22"/>
    </location>
</feature>
<evidence type="ECO:0000313" key="10">
    <source>
        <dbReference type="Proteomes" id="UP000076502"/>
    </source>
</evidence>
<comment type="caution">
    <text evidence="6">Lacks conserved residue(s) required for the propagation of feature annotation.</text>
</comment>
<dbReference type="InterPro" id="IPR000884">
    <property type="entry name" value="TSP1_rpt"/>
</dbReference>
<dbReference type="SUPFAM" id="SSF49899">
    <property type="entry name" value="Concanavalin A-like lectins/glucanases"/>
    <property type="match status" value="1"/>
</dbReference>
<evidence type="ECO:0000256" key="1">
    <source>
        <dbReference type="ARBA" id="ARBA00004613"/>
    </source>
</evidence>
<accession>A0A154NZ51</accession>
<dbReference type="Pfam" id="PF02210">
    <property type="entry name" value="Laminin_G_2"/>
    <property type="match status" value="1"/>
</dbReference>
<name>A0A154NZ51_DUFNO</name>
<dbReference type="InterPro" id="IPR013320">
    <property type="entry name" value="ConA-like_dom_sf"/>
</dbReference>
<protein>
    <submittedName>
        <fullName evidence="9">Hemicentin-1</fullName>
    </submittedName>
</protein>
<evidence type="ECO:0000256" key="7">
    <source>
        <dbReference type="SAM" id="SignalP"/>
    </source>
</evidence>
<dbReference type="SMART" id="SM00209">
    <property type="entry name" value="TSP1"/>
    <property type="match status" value="4"/>
</dbReference>
<dbReference type="PANTHER" id="PTHR22906">
    <property type="entry name" value="PROPERDIN"/>
    <property type="match status" value="1"/>
</dbReference>